<evidence type="ECO:0000259" key="5">
    <source>
        <dbReference type="PROSITE" id="PS50106"/>
    </source>
</evidence>
<evidence type="ECO:0000313" key="6">
    <source>
        <dbReference type="EMBL" id="KAL0883868.1"/>
    </source>
</evidence>
<feature type="compositionally biased region" description="Polar residues" evidence="4">
    <location>
        <begin position="463"/>
        <end position="474"/>
    </location>
</feature>
<dbReference type="EMBL" id="JBEUOH010000008">
    <property type="protein sequence ID" value="KAL0883868.1"/>
    <property type="molecule type" value="Genomic_DNA"/>
</dbReference>
<feature type="domain" description="PDZ" evidence="5">
    <location>
        <begin position="36"/>
        <end position="105"/>
    </location>
</feature>
<feature type="region of interest" description="Disordered" evidence="4">
    <location>
        <begin position="384"/>
        <end position="448"/>
    </location>
</feature>
<evidence type="ECO:0000256" key="3">
    <source>
        <dbReference type="ARBA" id="ARBA00023273"/>
    </source>
</evidence>
<feature type="region of interest" description="Disordered" evidence="4">
    <location>
        <begin position="461"/>
        <end position="494"/>
    </location>
</feature>
<dbReference type="Gene3D" id="2.30.42.10">
    <property type="match status" value="2"/>
</dbReference>
<evidence type="ECO:0000313" key="7">
    <source>
        <dbReference type="Proteomes" id="UP001549920"/>
    </source>
</evidence>
<feature type="compositionally biased region" description="Low complexity" evidence="4">
    <location>
        <begin position="250"/>
        <end position="274"/>
    </location>
</feature>
<evidence type="ECO:0000256" key="1">
    <source>
        <dbReference type="ARBA" id="ARBA00004316"/>
    </source>
</evidence>
<feature type="region of interest" description="Disordered" evidence="4">
    <location>
        <begin position="249"/>
        <end position="274"/>
    </location>
</feature>
<sequence>MDFKRTPAMYATSTASTTSGSGRCAGAATAERRVRVVRLLRPRRAAPAFGFSLRGGREYATGFFVSKVDFNSEAHLQGLKVGDQLVSVNGYRVDDAVHSELVHYLASQTRLKIKVRNVGMLPVKDKAHESLSWQFVSERASLGSDVSSSPTLCHDTERLADMRLSILVPPRAKLGCGICKGPDWKPGIFVQFVREGGIAQEAGLRPGDQILSCNGQDFANISFNEAISAMKAVGRLELVIREGAGTELVSPESSGYNSSASSAAGERSPAPTVVPLAPPAALRRRLASVAEEAADRADRLTMNRLKRRTWDSLEFDWKEGDVHSFDIDAPSDIEPDYDSPSIPNNPHTFENKHNLRNKSKKDFVTTPSNRTIINLTEDGATIQCSYDNQSPRKSTFTANHTSRDNEKKTIVVEVHHTGGPPCPKAHYPPAPKKDDLDSSSMSSSATLSSAIAEEIQRRKLNKKNTISAENNAVTSPPKKPSVPKIINNNDNKKKQHDALMDEFKKVHRKMFANQDDTTAKEGTETEANSLDRQQTLPLRKAEYEQADVTTNNHAPPKREATDNPPPPPPMPTANGHQNGHAKAITNNGPIIKPVLQEILKTQTLRNGTLTRTPTPDYNNKADSAHLKLKSKDEKAELESLESYKLKNPVNAPPKPPSNYFMRAPNGTATMKKLARPVSVTIGEYAGGGGGRREPTKLDFLNGDKPDGAGAPDDVPITNRLQSELAMTLSRSNLRKKTEALDDAIAKYSYARGMLLNEDSDASIDKNFHARYGNYLHPLPPTINIPKVAKLKYHVI</sequence>
<dbReference type="InterPro" id="IPR051844">
    <property type="entry name" value="USH2_Complex_Protein"/>
</dbReference>
<feature type="domain" description="PDZ" evidence="5">
    <location>
        <begin position="163"/>
        <end position="234"/>
    </location>
</feature>
<feature type="compositionally biased region" description="Basic and acidic residues" evidence="4">
    <location>
        <begin position="401"/>
        <end position="416"/>
    </location>
</feature>
<protein>
    <recommendedName>
        <fullName evidence="5">PDZ domain-containing protein</fullName>
    </recommendedName>
</protein>
<dbReference type="InterPro" id="IPR001478">
    <property type="entry name" value="PDZ"/>
</dbReference>
<comment type="caution">
    <text evidence="6">The sequence shown here is derived from an EMBL/GenBank/DDBJ whole genome shotgun (WGS) entry which is preliminary data.</text>
</comment>
<evidence type="ECO:0000256" key="4">
    <source>
        <dbReference type="SAM" id="MobiDB-lite"/>
    </source>
</evidence>
<feature type="compositionally biased region" description="Pro residues" evidence="4">
    <location>
        <begin position="420"/>
        <end position="430"/>
    </location>
</feature>
<comment type="subcellular location">
    <subcellularLocation>
        <location evidence="1">Cell projection</location>
    </subcellularLocation>
</comment>
<dbReference type="PROSITE" id="PS50106">
    <property type="entry name" value="PDZ"/>
    <property type="match status" value="2"/>
</dbReference>
<proteinExistence type="predicted"/>
<organism evidence="6 7">
    <name type="scientific">Loxostege sticticalis</name>
    <name type="common">Beet webworm moth</name>
    <dbReference type="NCBI Taxonomy" id="481309"/>
    <lineage>
        <taxon>Eukaryota</taxon>
        <taxon>Metazoa</taxon>
        <taxon>Ecdysozoa</taxon>
        <taxon>Arthropoda</taxon>
        <taxon>Hexapoda</taxon>
        <taxon>Insecta</taxon>
        <taxon>Pterygota</taxon>
        <taxon>Neoptera</taxon>
        <taxon>Endopterygota</taxon>
        <taxon>Lepidoptera</taxon>
        <taxon>Glossata</taxon>
        <taxon>Ditrysia</taxon>
        <taxon>Pyraloidea</taxon>
        <taxon>Crambidae</taxon>
        <taxon>Pyraustinae</taxon>
        <taxon>Loxostege</taxon>
    </lineage>
</organism>
<accession>A0ABR3I4X5</accession>
<feature type="compositionally biased region" description="Low complexity" evidence="4">
    <location>
        <begin position="438"/>
        <end position="448"/>
    </location>
</feature>
<dbReference type="PANTHER" id="PTHR23116:SF36">
    <property type="entry name" value="HARMONIN"/>
    <property type="match status" value="1"/>
</dbReference>
<feature type="compositionally biased region" description="Polar residues" evidence="4">
    <location>
        <begin position="525"/>
        <end position="536"/>
    </location>
</feature>
<dbReference type="PANTHER" id="PTHR23116">
    <property type="entry name" value="PDZ DOMAIN CONTAINING WHIRLIN AND HARMONIN-RELATED"/>
    <property type="match status" value="1"/>
</dbReference>
<evidence type="ECO:0000256" key="2">
    <source>
        <dbReference type="ARBA" id="ARBA00022737"/>
    </source>
</evidence>
<dbReference type="SMART" id="SM00228">
    <property type="entry name" value="PDZ"/>
    <property type="match status" value="2"/>
</dbReference>
<dbReference type="Proteomes" id="UP001549920">
    <property type="component" value="Unassembled WGS sequence"/>
</dbReference>
<keyword evidence="2" id="KW-0677">Repeat</keyword>
<dbReference type="InterPro" id="IPR036034">
    <property type="entry name" value="PDZ_sf"/>
</dbReference>
<name>A0ABR3I4X5_LOXSC</name>
<reference evidence="6 7" key="1">
    <citation type="submission" date="2024-06" db="EMBL/GenBank/DDBJ databases">
        <title>A chromosome-level genome assembly of beet webworm, Loxostege sticticalis.</title>
        <authorList>
            <person name="Zhang Y."/>
        </authorList>
    </citation>
    <scope>NUCLEOTIDE SEQUENCE [LARGE SCALE GENOMIC DNA]</scope>
    <source>
        <strain evidence="6">AQ026</strain>
        <tissue evidence="6">Whole body</tissue>
    </source>
</reference>
<gene>
    <name evidence="6" type="ORF">ABMA27_015946</name>
</gene>
<dbReference type="Pfam" id="PF00595">
    <property type="entry name" value="PDZ"/>
    <property type="match status" value="2"/>
</dbReference>
<feature type="compositionally biased region" description="Polar residues" evidence="4">
    <location>
        <begin position="384"/>
        <end position="400"/>
    </location>
</feature>
<keyword evidence="3" id="KW-0966">Cell projection</keyword>
<dbReference type="SUPFAM" id="SSF50156">
    <property type="entry name" value="PDZ domain-like"/>
    <property type="match status" value="2"/>
</dbReference>
<feature type="region of interest" description="Disordered" evidence="4">
    <location>
        <begin position="512"/>
        <end position="585"/>
    </location>
</feature>
<keyword evidence="7" id="KW-1185">Reference proteome</keyword>